<dbReference type="InterPro" id="IPR013815">
    <property type="entry name" value="ATP_grasp_subdomain_1"/>
</dbReference>
<dbReference type="Proteomes" id="UP000276215">
    <property type="component" value="Unassembled WGS sequence"/>
</dbReference>
<evidence type="ECO:0000313" key="6">
    <source>
        <dbReference type="Proteomes" id="UP000276215"/>
    </source>
</evidence>
<dbReference type="InterPro" id="IPR011095">
    <property type="entry name" value="Dala_Dala_lig_C"/>
</dbReference>
<keyword evidence="6" id="KW-1185">Reference proteome</keyword>
<dbReference type="GO" id="GO:0008716">
    <property type="term" value="F:D-alanine-D-alanine ligase activity"/>
    <property type="evidence" value="ECO:0007669"/>
    <property type="project" value="InterPro"/>
</dbReference>
<feature type="domain" description="ATP-grasp" evidence="4">
    <location>
        <begin position="166"/>
        <end position="385"/>
    </location>
</feature>
<evidence type="ECO:0000313" key="5">
    <source>
        <dbReference type="EMBL" id="RPB01316.1"/>
    </source>
</evidence>
<sequence length="418" mass="45866">MLSITARRRSSLAAMFFSSTPARRSVTSIALLHQALPPPVVNGSFKPPKPGGFTPAIPNPQILTKNTGYKDACADIAWAVQSLNDPTIRLTTPQANPDPATDEHWSFPDTQPGILAAVAAGANTLWANTSLFAAHPLATTALPSATRIIANPPKVVDIVDDKAFTNKLLQNSHVSIPKSWLLERDDARSVEKLSQMVYDLPYPVMLKPVRGRGSEDVELIDGFVAMLDRLDALFEKYGFVLIEEFLEGEEGTVTICPDPAEQSGWLALPIVCRSEQVDGVVPWNGHVPVTQNSSVIPLHEEDEFHRAAKQECIRVAQILNLTSVARIDIRRKSEEGGQFFLFDVNLKPNLTGAGRPGRDDQDSLCAMAAKEYGWGYPEFVRRCIATARLLEEVRAIEPPKAVPGSLENFTIWEAWKGV</sequence>
<evidence type="ECO:0000256" key="1">
    <source>
        <dbReference type="ARBA" id="ARBA00010871"/>
    </source>
</evidence>
<dbReference type="AlphaFoldDB" id="A0A3N4JSJ9"/>
<dbReference type="GO" id="GO:0046872">
    <property type="term" value="F:metal ion binding"/>
    <property type="evidence" value="ECO:0007669"/>
    <property type="project" value="InterPro"/>
</dbReference>
<dbReference type="PANTHER" id="PTHR23132:SF23">
    <property type="entry name" value="D-ALANINE--D-ALANINE LIGASE B"/>
    <property type="match status" value="1"/>
</dbReference>
<reference evidence="5 6" key="1">
    <citation type="journal article" date="2018" name="Nat. Ecol. Evol.">
        <title>Pezizomycetes genomes reveal the molecular basis of ectomycorrhizal truffle lifestyle.</title>
        <authorList>
            <person name="Murat C."/>
            <person name="Payen T."/>
            <person name="Noel B."/>
            <person name="Kuo A."/>
            <person name="Morin E."/>
            <person name="Chen J."/>
            <person name="Kohler A."/>
            <person name="Krizsan K."/>
            <person name="Balestrini R."/>
            <person name="Da Silva C."/>
            <person name="Montanini B."/>
            <person name="Hainaut M."/>
            <person name="Levati E."/>
            <person name="Barry K.W."/>
            <person name="Belfiori B."/>
            <person name="Cichocki N."/>
            <person name="Clum A."/>
            <person name="Dockter R.B."/>
            <person name="Fauchery L."/>
            <person name="Guy J."/>
            <person name="Iotti M."/>
            <person name="Le Tacon F."/>
            <person name="Lindquist E.A."/>
            <person name="Lipzen A."/>
            <person name="Malagnac F."/>
            <person name="Mello A."/>
            <person name="Molinier V."/>
            <person name="Miyauchi S."/>
            <person name="Poulain J."/>
            <person name="Riccioni C."/>
            <person name="Rubini A."/>
            <person name="Sitrit Y."/>
            <person name="Splivallo R."/>
            <person name="Traeger S."/>
            <person name="Wang M."/>
            <person name="Zifcakova L."/>
            <person name="Wipf D."/>
            <person name="Zambonelli A."/>
            <person name="Paolocci F."/>
            <person name="Nowrousian M."/>
            <person name="Ottonello S."/>
            <person name="Baldrian P."/>
            <person name="Spatafora J.W."/>
            <person name="Henrissat B."/>
            <person name="Nagy L.G."/>
            <person name="Aury J.M."/>
            <person name="Wincker P."/>
            <person name="Grigoriev I.V."/>
            <person name="Bonfante P."/>
            <person name="Martin F.M."/>
        </authorList>
    </citation>
    <scope>NUCLEOTIDE SEQUENCE [LARGE SCALE GENOMIC DNA]</scope>
    <source>
        <strain evidence="5 6">120613-1</strain>
    </source>
</reference>
<dbReference type="Gene3D" id="3.30.1490.20">
    <property type="entry name" value="ATP-grasp fold, A domain"/>
    <property type="match status" value="1"/>
</dbReference>
<organism evidence="5 6">
    <name type="scientific">Choiromyces venosus 120613-1</name>
    <dbReference type="NCBI Taxonomy" id="1336337"/>
    <lineage>
        <taxon>Eukaryota</taxon>
        <taxon>Fungi</taxon>
        <taxon>Dikarya</taxon>
        <taxon>Ascomycota</taxon>
        <taxon>Pezizomycotina</taxon>
        <taxon>Pezizomycetes</taxon>
        <taxon>Pezizales</taxon>
        <taxon>Tuberaceae</taxon>
        <taxon>Choiromyces</taxon>
    </lineage>
</organism>
<protein>
    <submittedName>
        <fullName evidence="5">Glutathione synthetase ATP-binding domain-like protein</fullName>
    </submittedName>
</protein>
<evidence type="ECO:0000256" key="3">
    <source>
        <dbReference type="PROSITE-ProRule" id="PRU00409"/>
    </source>
</evidence>
<keyword evidence="2" id="KW-0436">Ligase</keyword>
<proteinExistence type="inferred from homology"/>
<keyword evidence="3 5" id="KW-0067">ATP-binding</keyword>
<name>A0A3N4JSJ9_9PEZI</name>
<keyword evidence="3" id="KW-0547">Nucleotide-binding</keyword>
<gene>
    <name evidence="5" type="ORF">L873DRAFT_1803830</name>
</gene>
<dbReference type="PANTHER" id="PTHR23132">
    <property type="entry name" value="D-ALANINE--D-ALANINE LIGASE"/>
    <property type="match status" value="1"/>
</dbReference>
<accession>A0A3N4JSJ9</accession>
<dbReference type="Gene3D" id="3.30.470.20">
    <property type="entry name" value="ATP-grasp fold, B domain"/>
    <property type="match status" value="1"/>
</dbReference>
<dbReference type="GO" id="GO:0005524">
    <property type="term" value="F:ATP binding"/>
    <property type="evidence" value="ECO:0007669"/>
    <property type="project" value="UniProtKB-UniRule"/>
</dbReference>
<dbReference type="Pfam" id="PF07478">
    <property type="entry name" value="Dala_Dala_lig_C"/>
    <property type="match status" value="1"/>
</dbReference>
<dbReference type="InterPro" id="IPR011761">
    <property type="entry name" value="ATP-grasp"/>
</dbReference>
<evidence type="ECO:0000256" key="2">
    <source>
        <dbReference type="ARBA" id="ARBA00022598"/>
    </source>
</evidence>
<dbReference type="EMBL" id="ML120374">
    <property type="protein sequence ID" value="RPB01316.1"/>
    <property type="molecule type" value="Genomic_DNA"/>
</dbReference>
<comment type="similarity">
    <text evidence="1">Belongs to the D-alanine--D-alanine ligase family.</text>
</comment>
<dbReference type="SUPFAM" id="SSF56059">
    <property type="entry name" value="Glutathione synthetase ATP-binding domain-like"/>
    <property type="match status" value="1"/>
</dbReference>
<dbReference type="OrthoDB" id="422362at2759"/>
<dbReference type="STRING" id="1336337.A0A3N4JSJ9"/>
<dbReference type="PROSITE" id="PS50975">
    <property type="entry name" value="ATP_GRASP"/>
    <property type="match status" value="1"/>
</dbReference>
<evidence type="ECO:0000259" key="4">
    <source>
        <dbReference type="PROSITE" id="PS50975"/>
    </source>
</evidence>